<dbReference type="AlphaFoldDB" id="A0A084W7J1"/>
<evidence type="ECO:0000313" key="3">
    <source>
        <dbReference type="Proteomes" id="UP000030765"/>
    </source>
</evidence>
<dbReference type="Proteomes" id="UP000030765">
    <property type="component" value="Unassembled WGS sequence"/>
</dbReference>
<gene>
    <name evidence="1" type="ORF">ZHAS_00014187</name>
</gene>
<dbReference type="VEuPathDB" id="VectorBase:ASIC014187"/>
<proteinExistence type="predicted"/>
<dbReference type="EnsemblMetazoa" id="ASIC014187-RA">
    <property type="protein sequence ID" value="ASIC014187-PA"/>
    <property type="gene ID" value="ASIC014187"/>
</dbReference>
<dbReference type="EMBL" id="ATLV01021256">
    <property type="status" value="NOT_ANNOTATED_CDS"/>
    <property type="molecule type" value="Genomic_DNA"/>
</dbReference>
<reference evidence="1 3" key="1">
    <citation type="journal article" date="2014" name="BMC Genomics">
        <title>Genome sequence of Anopheles sinensis provides insight into genetics basis of mosquito competence for malaria parasites.</title>
        <authorList>
            <person name="Zhou D."/>
            <person name="Zhang D."/>
            <person name="Ding G."/>
            <person name="Shi L."/>
            <person name="Hou Q."/>
            <person name="Ye Y."/>
            <person name="Xu Y."/>
            <person name="Zhou H."/>
            <person name="Xiong C."/>
            <person name="Li S."/>
            <person name="Yu J."/>
            <person name="Hong S."/>
            <person name="Yu X."/>
            <person name="Zou P."/>
            <person name="Chen C."/>
            <person name="Chang X."/>
            <person name="Wang W."/>
            <person name="Lv Y."/>
            <person name="Sun Y."/>
            <person name="Ma L."/>
            <person name="Shen B."/>
            <person name="Zhu C."/>
        </authorList>
    </citation>
    <scope>NUCLEOTIDE SEQUENCE [LARGE SCALE GENOMIC DNA]</scope>
</reference>
<name>A0A084W7J1_ANOSI</name>
<evidence type="ECO:0000313" key="2">
    <source>
        <dbReference type="EnsemblMetazoa" id="ASIC014187-PA"/>
    </source>
</evidence>
<accession>A0A084W7J1</accession>
<protein>
    <submittedName>
        <fullName evidence="1 2">Radial spoke protein 1</fullName>
    </submittedName>
</protein>
<sequence>MMIVGDLEVPLLHHMHALFISSRKPALYWCCLFAARQLRLCACVRPVCVSRSRASGKGFVHGRVRLSHVTPRSHRTPLLASPSSAELEAARGLRLRFPSLLGFIAGRRRVMAADQSGLPTTTIPPPPSHPPYLHLPFHAEIRSVERRTTTTTDRGRHIRTPICIFFFPHKGVSP</sequence>
<organism evidence="1">
    <name type="scientific">Anopheles sinensis</name>
    <name type="common">Mosquito</name>
    <dbReference type="NCBI Taxonomy" id="74873"/>
    <lineage>
        <taxon>Eukaryota</taxon>
        <taxon>Metazoa</taxon>
        <taxon>Ecdysozoa</taxon>
        <taxon>Arthropoda</taxon>
        <taxon>Hexapoda</taxon>
        <taxon>Insecta</taxon>
        <taxon>Pterygota</taxon>
        <taxon>Neoptera</taxon>
        <taxon>Endopterygota</taxon>
        <taxon>Diptera</taxon>
        <taxon>Nematocera</taxon>
        <taxon>Culicoidea</taxon>
        <taxon>Culicidae</taxon>
        <taxon>Anophelinae</taxon>
        <taxon>Anopheles</taxon>
    </lineage>
</organism>
<evidence type="ECO:0000313" key="1">
    <source>
        <dbReference type="EMBL" id="KFB46185.1"/>
    </source>
</evidence>
<keyword evidence="3" id="KW-1185">Reference proteome</keyword>
<dbReference type="EMBL" id="KE525315">
    <property type="protein sequence ID" value="KFB46185.1"/>
    <property type="molecule type" value="Genomic_DNA"/>
</dbReference>
<reference evidence="2" key="2">
    <citation type="submission" date="2020-05" db="UniProtKB">
        <authorList>
            <consortium name="EnsemblMetazoa"/>
        </authorList>
    </citation>
    <scope>IDENTIFICATION</scope>
</reference>